<evidence type="ECO:0000313" key="1">
    <source>
        <dbReference type="EMBL" id="CAD8110041.1"/>
    </source>
</evidence>
<gene>
    <name evidence="1" type="ORF">PPRIM_AZ9-3.1.T1420136</name>
</gene>
<comment type="caution">
    <text evidence="1">The sequence shown here is derived from an EMBL/GenBank/DDBJ whole genome shotgun (WGS) entry which is preliminary data.</text>
</comment>
<organism evidence="1 2">
    <name type="scientific">Paramecium primaurelia</name>
    <dbReference type="NCBI Taxonomy" id="5886"/>
    <lineage>
        <taxon>Eukaryota</taxon>
        <taxon>Sar</taxon>
        <taxon>Alveolata</taxon>
        <taxon>Ciliophora</taxon>
        <taxon>Intramacronucleata</taxon>
        <taxon>Oligohymenophorea</taxon>
        <taxon>Peniculida</taxon>
        <taxon>Parameciidae</taxon>
        <taxon>Paramecium</taxon>
    </lineage>
</organism>
<accession>A0A8S1Q5J5</accession>
<evidence type="ECO:0000313" key="2">
    <source>
        <dbReference type="Proteomes" id="UP000688137"/>
    </source>
</evidence>
<reference evidence="1" key="1">
    <citation type="submission" date="2021-01" db="EMBL/GenBank/DDBJ databases">
        <authorList>
            <consortium name="Genoscope - CEA"/>
            <person name="William W."/>
        </authorList>
    </citation>
    <scope>NUCLEOTIDE SEQUENCE</scope>
</reference>
<sequence length="138" mass="16063">MQFSKTNPNEFISSDYDRTNQIDDYTLFNNVCYKSSQAQIPTETQIQIKNVNLCQSQDLCLKTTRDIIDQLNYIIKILKTVKCESEVQQKIFNNANKQFLILLKGLQIIDELLSNCKESSTKILLELKQKINQSTYSR</sequence>
<keyword evidence="2" id="KW-1185">Reference proteome</keyword>
<dbReference type="Proteomes" id="UP000688137">
    <property type="component" value="Unassembled WGS sequence"/>
</dbReference>
<proteinExistence type="predicted"/>
<protein>
    <submittedName>
        <fullName evidence="1">Uncharacterized protein</fullName>
    </submittedName>
</protein>
<name>A0A8S1Q5J5_PARPR</name>
<dbReference type="AlphaFoldDB" id="A0A8S1Q5J5"/>
<dbReference type="EMBL" id="CAJJDM010000146">
    <property type="protein sequence ID" value="CAD8110041.1"/>
    <property type="molecule type" value="Genomic_DNA"/>
</dbReference>